<keyword evidence="3" id="KW-1185">Reference proteome</keyword>
<reference evidence="3" key="1">
    <citation type="journal article" date="2014" name="Proc. Natl. Acad. Sci. U.S.A.">
        <title>Extensive sampling of basidiomycete genomes demonstrates inadequacy of the white-rot/brown-rot paradigm for wood decay fungi.</title>
        <authorList>
            <person name="Riley R."/>
            <person name="Salamov A.A."/>
            <person name="Brown D.W."/>
            <person name="Nagy L.G."/>
            <person name="Floudas D."/>
            <person name="Held B.W."/>
            <person name="Levasseur A."/>
            <person name="Lombard V."/>
            <person name="Morin E."/>
            <person name="Otillar R."/>
            <person name="Lindquist E.A."/>
            <person name="Sun H."/>
            <person name="LaButti K.M."/>
            <person name="Schmutz J."/>
            <person name="Jabbour D."/>
            <person name="Luo H."/>
            <person name="Baker S.E."/>
            <person name="Pisabarro A.G."/>
            <person name="Walton J.D."/>
            <person name="Blanchette R.A."/>
            <person name="Henrissat B."/>
            <person name="Martin F."/>
            <person name="Cullen D."/>
            <person name="Hibbett D.S."/>
            <person name="Grigoriev I.V."/>
        </authorList>
    </citation>
    <scope>NUCLEOTIDE SEQUENCE [LARGE SCALE GENOMIC DNA]</scope>
    <source>
        <strain evidence="3">FD-172 SS1</strain>
    </source>
</reference>
<accession>A0A067MFM9</accession>
<feature type="compositionally biased region" description="Low complexity" evidence="1">
    <location>
        <begin position="407"/>
        <end position="434"/>
    </location>
</feature>
<organism evidence="2 3">
    <name type="scientific">Botryobasidium botryosum (strain FD-172 SS1)</name>
    <dbReference type="NCBI Taxonomy" id="930990"/>
    <lineage>
        <taxon>Eukaryota</taxon>
        <taxon>Fungi</taxon>
        <taxon>Dikarya</taxon>
        <taxon>Basidiomycota</taxon>
        <taxon>Agaricomycotina</taxon>
        <taxon>Agaricomycetes</taxon>
        <taxon>Cantharellales</taxon>
        <taxon>Botryobasidiaceae</taxon>
        <taxon>Botryobasidium</taxon>
    </lineage>
</organism>
<evidence type="ECO:0000313" key="2">
    <source>
        <dbReference type="EMBL" id="KDQ13515.1"/>
    </source>
</evidence>
<gene>
    <name evidence="2" type="ORF">BOTBODRAFT_133411</name>
</gene>
<evidence type="ECO:0000313" key="3">
    <source>
        <dbReference type="Proteomes" id="UP000027195"/>
    </source>
</evidence>
<dbReference type="EMBL" id="KL198043">
    <property type="protein sequence ID" value="KDQ13515.1"/>
    <property type="molecule type" value="Genomic_DNA"/>
</dbReference>
<feature type="compositionally biased region" description="Pro residues" evidence="1">
    <location>
        <begin position="516"/>
        <end position="532"/>
    </location>
</feature>
<dbReference type="Proteomes" id="UP000027195">
    <property type="component" value="Unassembled WGS sequence"/>
</dbReference>
<dbReference type="PANTHER" id="PTHR13677:SF0">
    <property type="entry name" value="LD41638P"/>
    <property type="match status" value="1"/>
</dbReference>
<name>A0A067MFM9_BOTB1</name>
<dbReference type="GO" id="GO:0005085">
    <property type="term" value="F:guanyl-nucleotide exchange factor activity"/>
    <property type="evidence" value="ECO:0007669"/>
    <property type="project" value="InterPro"/>
</dbReference>
<dbReference type="OrthoDB" id="10265409at2759"/>
<proteinExistence type="predicted"/>
<dbReference type="PANTHER" id="PTHR13677">
    <property type="entry name" value="LD41638P"/>
    <property type="match status" value="1"/>
</dbReference>
<feature type="compositionally biased region" description="Low complexity" evidence="1">
    <location>
        <begin position="533"/>
        <end position="547"/>
    </location>
</feature>
<dbReference type="InParanoid" id="A0A067MFM9"/>
<evidence type="ECO:0000256" key="1">
    <source>
        <dbReference type="SAM" id="MobiDB-lite"/>
    </source>
</evidence>
<feature type="region of interest" description="Disordered" evidence="1">
    <location>
        <begin position="504"/>
        <end position="547"/>
    </location>
</feature>
<dbReference type="AlphaFoldDB" id="A0A067MFM9"/>
<dbReference type="GO" id="GO:0055037">
    <property type="term" value="C:recycling endosome"/>
    <property type="evidence" value="ECO:0007669"/>
    <property type="project" value="TreeGrafter"/>
</dbReference>
<dbReference type="HOGENOM" id="CLU_017013_0_0_1"/>
<feature type="compositionally biased region" description="Low complexity" evidence="1">
    <location>
        <begin position="27"/>
        <end position="41"/>
    </location>
</feature>
<sequence>MPLRLVDGTESGDLGLAAQLHTLSLAGSSSLNSPSSPSLLNRTLDDIPTQPSSVTAPVLSQPASPGHLVRSKTLPRLRTKSILGSADPPDAELAPLEPERLSKLRRWILAVTVVDFDLDIGPVVDTLYPPVRMSPEERQNVAFSSFPDSATFDTGSQSYSYRIRMRDISSGNTGFIYGYVMFLQKRDKSSKRGYLQRSVAILSYHPFPSLFTSIINILGPLYFSHGTPMLESACHNISNWPDPVPGSTLELGFLGSVINVELPDNSGHQQSIKTSSFGETFDPKIHILASIPLLQPAPLALFSSFVTKLWSLWECLILSEPILLFGSSPSDTSIVVWWLRDFLRPLPLFTDFRPYFHIQEQDFDQLVNKNPPKAGLLVGVTNPFFEGMCKHWPNVLSLERGARASTGTGTVTNEVGGASKAKAATRNGANGTAADLGPPPGFHTKHQRYISRDKDLLRRMEEAVRKGGALEVEVAHLVRAHFSSRTSQMLVPLNRYLMTLIPPSPTHTPSSSLPSSPTPPSPIPSPSLPSPTPSASATSTTSLTLNTTPRIRPFLPTQFLASLKTHGSPLPFRSSAKQKDFYERWLRTPAFGLWLTQRVEEVTGVLEKRSRVS</sequence>
<protein>
    <submittedName>
        <fullName evidence="2">Uncharacterized protein</fullName>
    </submittedName>
</protein>
<dbReference type="InterPro" id="IPR024224">
    <property type="entry name" value="DENND6"/>
</dbReference>
<feature type="region of interest" description="Disordered" evidence="1">
    <location>
        <begin position="407"/>
        <end position="446"/>
    </location>
</feature>
<feature type="region of interest" description="Disordered" evidence="1">
    <location>
        <begin position="27"/>
        <end position="71"/>
    </location>
</feature>